<feature type="compositionally biased region" description="Polar residues" evidence="1">
    <location>
        <begin position="1"/>
        <end position="18"/>
    </location>
</feature>
<evidence type="ECO:0000256" key="1">
    <source>
        <dbReference type="SAM" id="MobiDB-lite"/>
    </source>
</evidence>
<protein>
    <submittedName>
        <fullName evidence="2">Uncharacterized protein</fullName>
    </submittedName>
</protein>
<feature type="region of interest" description="Disordered" evidence="1">
    <location>
        <begin position="1"/>
        <end position="53"/>
    </location>
</feature>
<sequence length="72" mass="7792">MVRTTPQTAAMAMVSTSHCDMETSYEERRPAEPDEELERGRRAAPASTAGAVSSKVVVTIERPGRGLWDTGV</sequence>
<accession>A0ABQ2K1G2</accession>
<reference evidence="3" key="1">
    <citation type="journal article" date="2019" name="Int. J. Syst. Evol. Microbiol.">
        <title>The Global Catalogue of Microorganisms (GCM) 10K type strain sequencing project: providing services to taxonomists for standard genome sequencing and annotation.</title>
        <authorList>
            <consortium name="The Broad Institute Genomics Platform"/>
            <consortium name="The Broad Institute Genome Sequencing Center for Infectious Disease"/>
            <person name="Wu L."/>
            <person name="Ma J."/>
        </authorList>
    </citation>
    <scope>NUCLEOTIDE SEQUENCE [LARGE SCALE GENOMIC DNA]</scope>
    <source>
        <strain evidence="3">CGMCC 4.7323</strain>
    </source>
</reference>
<organism evidence="2 3">
    <name type="scientific">Streptomyces kronopolitis</name>
    <dbReference type="NCBI Taxonomy" id="1612435"/>
    <lineage>
        <taxon>Bacteria</taxon>
        <taxon>Bacillati</taxon>
        <taxon>Actinomycetota</taxon>
        <taxon>Actinomycetes</taxon>
        <taxon>Kitasatosporales</taxon>
        <taxon>Streptomycetaceae</taxon>
        <taxon>Streptomyces</taxon>
    </lineage>
</organism>
<proteinExistence type="predicted"/>
<dbReference type="EMBL" id="BMND01000050">
    <property type="protein sequence ID" value="GGN63072.1"/>
    <property type="molecule type" value="Genomic_DNA"/>
</dbReference>
<dbReference type="Proteomes" id="UP000600080">
    <property type="component" value="Unassembled WGS sequence"/>
</dbReference>
<gene>
    <name evidence="2" type="ORF">GCM10012285_63750</name>
</gene>
<evidence type="ECO:0000313" key="3">
    <source>
        <dbReference type="Proteomes" id="UP000600080"/>
    </source>
</evidence>
<comment type="caution">
    <text evidence="2">The sequence shown here is derived from an EMBL/GenBank/DDBJ whole genome shotgun (WGS) entry which is preliminary data.</text>
</comment>
<name>A0ABQ2K1G2_9ACTN</name>
<feature type="compositionally biased region" description="Basic and acidic residues" evidence="1">
    <location>
        <begin position="19"/>
        <end position="32"/>
    </location>
</feature>
<evidence type="ECO:0000313" key="2">
    <source>
        <dbReference type="EMBL" id="GGN63072.1"/>
    </source>
</evidence>
<keyword evidence="3" id="KW-1185">Reference proteome</keyword>